<dbReference type="Proteomes" id="UP001164539">
    <property type="component" value="Chromosome 13"/>
</dbReference>
<proteinExistence type="predicted"/>
<reference evidence="1 2" key="1">
    <citation type="journal article" date="2023" name="Science">
        <title>Complex scaffold remodeling in plant triterpene biosynthesis.</title>
        <authorList>
            <person name="De La Pena R."/>
            <person name="Hodgson H."/>
            <person name="Liu J.C."/>
            <person name="Stephenson M.J."/>
            <person name="Martin A.C."/>
            <person name="Owen C."/>
            <person name="Harkess A."/>
            <person name="Leebens-Mack J."/>
            <person name="Jimenez L.E."/>
            <person name="Osbourn A."/>
            <person name="Sattely E.S."/>
        </authorList>
    </citation>
    <scope>NUCLEOTIDE SEQUENCE [LARGE SCALE GENOMIC DNA]</scope>
    <source>
        <strain evidence="2">cv. JPN11</strain>
        <tissue evidence="1">Leaf</tissue>
    </source>
</reference>
<dbReference type="EMBL" id="CM051406">
    <property type="protein sequence ID" value="KAJ4702472.1"/>
    <property type="molecule type" value="Genomic_DNA"/>
</dbReference>
<comment type="caution">
    <text evidence="1">The sequence shown here is derived from an EMBL/GenBank/DDBJ whole genome shotgun (WGS) entry which is preliminary data.</text>
</comment>
<gene>
    <name evidence="1" type="ORF">OWV82_022522</name>
</gene>
<sequence length="219" mass="23969">MGNCCSGGSNSPPRQTPQPGGAPPRLPVVGPVHTPGPAAVFRPPSPDHQPNPEMTPPPPLCINANSDGLAKGNPGDSACGGVFCDHLGNFLGGFSLCIGLNTVFFAELLAVILVVELAFERGWNNLWLESDSMIVIQHLYNPSLLPPWRLRNRWLNCLHRIHFIDFRCSHTYRENNNVADRLANLGLVFPSLHWWNSPPPCVAGLLSKDTCGFPNYRFT</sequence>
<protein>
    <submittedName>
        <fullName evidence="1">Ribonuclease H protein</fullName>
    </submittedName>
</protein>
<evidence type="ECO:0000313" key="2">
    <source>
        <dbReference type="Proteomes" id="UP001164539"/>
    </source>
</evidence>
<keyword evidence="2" id="KW-1185">Reference proteome</keyword>
<accession>A0ACC1WTT8</accession>
<name>A0ACC1WTT8_MELAZ</name>
<evidence type="ECO:0000313" key="1">
    <source>
        <dbReference type="EMBL" id="KAJ4702472.1"/>
    </source>
</evidence>
<organism evidence="1 2">
    <name type="scientific">Melia azedarach</name>
    <name type="common">Chinaberry tree</name>
    <dbReference type="NCBI Taxonomy" id="155640"/>
    <lineage>
        <taxon>Eukaryota</taxon>
        <taxon>Viridiplantae</taxon>
        <taxon>Streptophyta</taxon>
        <taxon>Embryophyta</taxon>
        <taxon>Tracheophyta</taxon>
        <taxon>Spermatophyta</taxon>
        <taxon>Magnoliopsida</taxon>
        <taxon>eudicotyledons</taxon>
        <taxon>Gunneridae</taxon>
        <taxon>Pentapetalae</taxon>
        <taxon>rosids</taxon>
        <taxon>malvids</taxon>
        <taxon>Sapindales</taxon>
        <taxon>Meliaceae</taxon>
        <taxon>Melia</taxon>
    </lineage>
</organism>